<protein>
    <submittedName>
        <fullName evidence="2">Uncharacterized protein</fullName>
    </submittedName>
</protein>
<comment type="caution">
    <text evidence="2">The sequence shown here is derived from an EMBL/GenBank/DDBJ whole genome shotgun (WGS) entry which is preliminary data.</text>
</comment>
<dbReference type="GeneID" id="26840955"/>
<organism evidence="2 3">
    <name type="scientific">Debaryomyces fabryi</name>
    <dbReference type="NCBI Taxonomy" id="58627"/>
    <lineage>
        <taxon>Eukaryota</taxon>
        <taxon>Fungi</taxon>
        <taxon>Dikarya</taxon>
        <taxon>Ascomycota</taxon>
        <taxon>Saccharomycotina</taxon>
        <taxon>Pichiomycetes</taxon>
        <taxon>Debaryomycetaceae</taxon>
        <taxon>Debaryomyces</taxon>
    </lineage>
</organism>
<evidence type="ECO:0000313" key="2">
    <source>
        <dbReference type="EMBL" id="KSA00284.1"/>
    </source>
</evidence>
<sequence>MDATLGQSGRIGGRIGGREGSDEEIFDRVWKKMGFIENMPLSEMYGLLKNIEDESNEKRRKANDPGVVVMAQMVINRVQDMFGQKAERISFLKEDSAMILEWIVSEGGGDDAGYIETEFVSHGPVSRRFSVSDSDDMSDDETASLMEVDRIECKRSMSVPSSICDSHIDMACSLKVTEFNLCKILEDLEVYHHNIEMNFASLESRLDGIKNQNAYHLQYLKDVGRINDGLFEKVRFMRHEVSEVQRELSKLTEVANGSTGDKEPTVTRIDLVGTTLSPGDTQIYHQLTKPGTKPSIHVPNDATQGQTTNVTTHTTTTTILIAFISIIIFIMSFFTSK</sequence>
<dbReference type="Proteomes" id="UP000054251">
    <property type="component" value="Unassembled WGS sequence"/>
</dbReference>
<feature type="transmembrane region" description="Helical" evidence="1">
    <location>
        <begin position="316"/>
        <end position="334"/>
    </location>
</feature>
<dbReference type="AlphaFoldDB" id="A0A0V1PW51"/>
<keyword evidence="1" id="KW-0472">Membrane</keyword>
<dbReference type="EMBL" id="LMYN01000094">
    <property type="protein sequence ID" value="KSA00284.1"/>
    <property type="molecule type" value="Genomic_DNA"/>
</dbReference>
<dbReference type="OrthoDB" id="10401910at2759"/>
<dbReference type="RefSeq" id="XP_015466386.1">
    <property type="nucleotide sequence ID" value="XM_015612775.1"/>
</dbReference>
<accession>A0A0V1PW51</accession>
<keyword evidence="3" id="KW-1185">Reference proteome</keyword>
<gene>
    <name evidence="2" type="ORF">AC631_03946</name>
</gene>
<name>A0A0V1PW51_9ASCO</name>
<evidence type="ECO:0000256" key="1">
    <source>
        <dbReference type="SAM" id="Phobius"/>
    </source>
</evidence>
<reference evidence="2 3" key="1">
    <citation type="submission" date="2015-11" db="EMBL/GenBank/DDBJ databases">
        <title>The genome of Debaryomyces fabryi.</title>
        <authorList>
            <person name="Tafer H."/>
            <person name="Lopandic K."/>
        </authorList>
    </citation>
    <scope>NUCLEOTIDE SEQUENCE [LARGE SCALE GENOMIC DNA]</scope>
    <source>
        <strain evidence="2 3">CBS 789</strain>
    </source>
</reference>
<keyword evidence="1" id="KW-0812">Transmembrane</keyword>
<evidence type="ECO:0000313" key="3">
    <source>
        <dbReference type="Proteomes" id="UP000054251"/>
    </source>
</evidence>
<keyword evidence="1" id="KW-1133">Transmembrane helix</keyword>
<proteinExistence type="predicted"/>